<gene>
    <name evidence="1" type="ORF">EZS28_002879</name>
</gene>
<dbReference type="SUPFAM" id="SSF48371">
    <property type="entry name" value="ARM repeat"/>
    <property type="match status" value="1"/>
</dbReference>
<organism evidence="1 2">
    <name type="scientific">Streblomastix strix</name>
    <dbReference type="NCBI Taxonomy" id="222440"/>
    <lineage>
        <taxon>Eukaryota</taxon>
        <taxon>Metamonada</taxon>
        <taxon>Preaxostyla</taxon>
        <taxon>Oxymonadida</taxon>
        <taxon>Streblomastigidae</taxon>
        <taxon>Streblomastix</taxon>
    </lineage>
</organism>
<dbReference type="GO" id="GO:0003341">
    <property type="term" value="P:cilium movement"/>
    <property type="evidence" value="ECO:0007669"/>
    <property type="project" value="TreeGrafter"/>
</dbReference>
<sequence>MSRQIVSAFEDFQRSRIAFVQQVATFAERPNNVEPLKAAGVMLLLKPLISDPVPSVCLSAALALGRLANASEEMAESVVQNDILPQLVSSLKEQNKFFKKSAAFIIRSVVKHSAQLAQAVFESGALEALVSCLQEFDPGCKESALFALGYIARHNADLAQFVVDAGAIPLTVLCLQEPELTLKRVAASALSDVAKHTPELAQVVADAGGIGYLVPMVGSTDTRLKQQACSCLAQIAKHSVDLAEQIVAADLFPRILLCLKDLDTTVKKNAATCVREIAKHTPDLAKYIMDMGGVVALVDFANETTGPDRLPGVMCLGYIAAYSETLALGVIGAKGVAPLMHTLITEPEDYMKAAAAWALGQVGRHTSDHAKALADASALPKLLMVYLHEQASDDLRLKCKHALKAIVSKCTYLPALEPLLMQSPPEIMKYIVGQYAKVLPSDVTARKQFVANGGLQRIQELSAEPGTKLKEAVDAVNACYPEEVVRYYTPGYSKELLQKVEEYNP</sequence>
<dbReference type="GO" id="GO:0008017">
    <property type="term" value="F:microtubule binding"/>
    <property type="evidence" value="ECO:0007669"/>
    <property type="project" value="TreeGrafter"/>
</dbReference>
<dbReference type="EMBL" id="SNRW01000366">
    <property type="protein sequence ID" value="KAA6401595.1"/>
    <property type="molecule type" value="Genomic_DNA"/>
</dbReference>
<name>A0A5J4X4J7_9EUKA</name>
<accession>A0A5J4X4J7</accession>
<dbReference type="SMART" id="SM00185">
    <property type="entry name" value="ARM"/>
    <property type="match status" value="8"/>
</dbReference>
<reference evidence="1 2" key="1">
    <citation type="submission" date="2019-03" db="EMBL/GenBank/DDBJ databases">
        <title>Single cell metagenomics reveals metabolic interactions within the superorganism composed of flagellate Streblomastix strix and complex community of Bacteroidetes bacteria on its surface.</title>
        <authorList>
            <person name="Treitli S.C."/>
            <person name="Kolisko M."/>
            <person name="Husnik F."/>
            <person name="Keeling P."/>
            <person name="Hampl V."/>
        </authorList>
    </citation>
    <scope>NUCLEOTIDE SEQUENCE [LARGE SCALE GENOMIC DNA]</scope>
    <source>
        <strain evidence="1">ST1C</strain>
    </source>
</reference>
<evidence type="ECO:0000313" key="2">
    <source>
        <dbReference type="Proteomes" id="UP000324800"/>
    </source>
</evidence>
<dbReference type="OrthoDB" id="7537227at2759"/>
<dbReference type="AlphaFoldDB" id="A0A5J4X4J7"/>
<dbReference type="InterPro" id="IPR000225">
    <property type="entry name" value="Armadillo"/>
</dbReference>
<protein>
    <submittedName>
        <fullName evidence="1">Putative axoneme central apparatus</fullName>
    </submittedName>
</protein>
<evidence type="ECO:0000313" key="1">
    <source>
        <dbReference type="EMBL" id="KAA6401595.1"/>
    </source>
</evidence>
<dbReference type="Pfam" id="PF00514">
    <property type="entry name" value="Arm"/>
    <property type="match status" value="3"/>
</dbReference>
<dbReference type="GO" id="GO:0015630">
    <property type="term" value="C:microtubule cytoskeleton"/>
    <property type="evidence" value="ECO:0007669"/>
    <property type="project" value="TreeGrafter"/>
</dbReference>
<dbReference type="PANTHER" id="PTHR23314:SF0">
    <property type="entry name" value="SPERM-ASSOCIATED ANTIGEN 6"/>
    <property type="match status" value="1"/>
</dbReference>
<dbReference type="PANTHER" id="PTHR23314">
    <property type="entry name" value="SPERM-ASSOCIATED ANTIGEN 6 ARMADILLO REPEAT-CONTAINING"/>
    <property type="match status" value="1"/>
</dbReference>
<dbReference type="Gene3D" id="1.25.10.10">
    <property type="entry name" value="Leucine-rich Repeat Variant"/>
    <property type="match status" value="2"/>
</dbReference>
<proteinExistence type="predicted"/>
<dbReference type="Proteomes" id="UP000324800">
    <property type="component" value="Unassembled WGS sequence"/>
</dbReference>
<dbReference type="InterPro" id="IPR011989">
    <property type="entry name" value="ARM-like"/>
</dbReference>
<comment type="caution">
    <text evidence="1">The sequence shown here is derived from an EMBL/GenBank/DDBJ whole genome shotgun (WGS) entry which is preliminary data.</text>
</comment>
<dbReference type="InterPro" id="IPR016024">
    <property type="entry name" value="ARM-type_fold"/>
</dbReference>